<dbReference type="InterPro" id="IPR029021">
    <property type="entry name" value="Prot-tyrosine_phosphatase-like"/>
</dbReference>
<keyword evidence="12" id="KW-0967">Endosome</keyword>
<evidence type="ECO:0000259" key="30">
    <source>
        <dbReference type="PROSITE" id="PS50056"/>
    </source>
</evidence>
<keyword evidence="28" id="KW-0732">Signal</keyword>
<evidence type="ECO:0000256" key="25">
    <source>
        <dbReference type="ARBA" id="ARBA00072472"/>
    </source>
</evidence>
<evidence type="ECO:0000256" key="18">
    <source>
        <dbReference type="ARBA" id="ARBA00023054"/>
    </source>
</evidence>
<evidence type="ECO:0000256" key="10">
    <source>
        <dbReference type="ARBA" id="ARBA00022553"/>
    </source>
</evidence>
<keyword evidence="16" id="KW-0904">Protein phosphatase</keyword>
<dbReference type="InterPro" id="IPR000242">
    <property type="entry name" value="PTP_cat"/>
</dbReference>
<feature type="region of interest" description="Disordered" evidence="27">
    <location>
        <begin position="765"/>
        <end position="1005"/>
    </location>
</feature>
<comment type="function">
    <text evidence="24">Plays a role in sorting of endocytic ubiquitinated cargos into multivesicular bodies (MVBs) via its interaction with the ESCRT-I complex (endosomal sorting complex required for transport I), and possibly also other ESCRT complexes. May act as a negative regulator of Ras-mediated mitogenic activity. Plays a role in ciliogenesis.</text>
</comment>
<evidence type="ECO:0000259" key="29">
    <source>
        <dbReference type="PROSITE" id="PS50055"/>
    </source>
</evidence>
<evidence type="ECO:0000256" key="28">
    <source>
        <dbReference type="SAM" id="SignalP"/>
    </source>
</evidence>
<dbReference type="CDD" id="cd09234">
    <property type="entry name" value="V_HD-PTP_like"/>
    <property type="match status" value="1"/>
</dbReference>
<dbReference type="PRINTS" id="PR00700">
    <property type="entry name" value="PRTYPHPHTASE"/>
</dbReference>
<dbReference type="Pfam" id="PF00102">
    <property type="entry name" value="Y_phosphatase"/>
    <property type="match status" value="1"/>
</dbReference>
<keyword evidence="19" id="KW-0969">Cilium</keyword>
<proteinExistence type="inferred from homology"/>
<dbReference type="Pfam" id="PF13949">
    <property type="entry name" value="ALIX_LYPXL_bnd"/>
    <property type="match status" value="1"/>
</dbReference>
<sequence>WQLTPLIPALWELACLSTAPYDNRPASPILPLQNAVRVPRDFEGCSVLRKYLGQLHYLQSRVPMGSGQEAAVPVTWTEIFSGKSVAHEDIKYEQACILYNLGELPDPFPMALLPGPASLKASPLSQVGGRRSRGPSRGGHSRLSCHSLQVAYFQSALDKLNEDIKLAKGQPDTVQDALLCGGGPGFLFFQRVLYNSAKKDSDFIYHQAVPALDTLQPVKGAPLVKPLPVNPTDPAVTGPDIFAKLVPMAAHEASSLYSEEKAKLLREMAAKIEDKNEFMDSMQLDPETVDNLDAYSHIPPQLMEKCAALSVRPDTVKNLVQSMQVLSGVFTDVEASLKDIRDLLEEDELLEQKFREAVGQAGAISTASKAELAEVRQEWAKYMEVHEKVSLTNSELHRAMNLHVGNLRLLSGPLDQVQAALPTPALTPEDKAVLQNLKRILAKVQEMRDQRVSLEQQLRELIQKDDITASLVTTDHLEMKMGWVRLEALSVMPTPPSEDRVLRALTEANVQYAAVRWVLSDLDQKWNSTLQTLVASYEAYEDLMKKSQEGRDFYADLESKVAALLEHTQSTCQAQEAARQQLLDRELKKKPPPRPTAPKPLLPHREESKAVEAAEPPEELRSLPPDMVAAPRPPDAFLGTATPLHFPPSPFPNSIGPGPHYLSGPMPPGTYSGPTQLIQPRAPGPSAMPVAPGPALYPAPAYTPELGLVPRSSPQHEVLSSPYGGVGPAPPVAGLPSAPPQFSGPELAMGVRPATTIVDSIQAPISSHMSPRPNPTPAPPQPCFPVPPPQPLPMPYTYPVGAKQPIPAQHHFSPGIPTGFPPQPHPSQVFGPQPSQQLLPPQHPHLFPPQASGLLPPQSPYTYAPQPGVLGQPPPPLHTQLHPDPAQDPLPPHSGALPFPSPGPPRPPHPPLAYGPPPSSRPMGPQAAPLTIRGSLPAGQPTPSPHLVPSPAPSPGPGPVPPRPPAAEPPPCLRRGAAAADLLSSPESQHGGTQPPGGGQPLLQPTKVDAAEGRRPQALRLIEQDPYEHPERLRQLQQKLEAFRGQLGDMGALDTVWRELQDAQEHDARGRSIAHRHQDVMPYDSNRVVLRSGKDDYINASCVEGLSPYCPPLVATQAPLPGTAADFWLMVHEQKVSVIVMLVSEAEMEKQKVARYFPTERGQPMVHGALSLALSSVRSTETHVERVLSLQFRDQSLKRSLMHLHFPTWPELGLPDSPSNLLRFIQEVHTHYLHQWPLHTPIVVHCSSGVGRTGAFELLYAAVQEVEAGNGIPELPQLVQRMRQQRKHMLQELHLRFCYEAVARHVEQVLQRHGVPPPCKPLASTSISQKVRTDSQDLVLGGDVPISTIQATIAKLSIWPPGGLESLAASLPGPAEPPGLPASLPESTPIPSSSPPPLSSPVPEAPQPEEEPPVPEAPSSGPPFSSLELLASLTPEAFSLDSSLRGKQRMSEQNFLQAHNGQGLRAMQPSDDPLSLLDPLWTLNKT</sequence>
<feature type="compositionally biased region" description="Pro residues" evidence="27">
    <location>
        <begin position="899"/>
        <end position="920"/>
    </location>
</feature>
<dbReference type="GO" id="GO:0043328">
    <property type="term" value="P:protein transport to vacuole involved in ubiquitin-dependent protein catabolic process via the multivesicular body sorting pathway"/>
    <property type="evidence" value="ECO:0007669"/>
    <property type="project" value="TreeGrafter"/>
</dbReference>
<keyword evidence="17" id="KW-0653">Protein transport</keyword>
<keyword evidence="14" id="KW-0378">Hydrolase</keyword>
<dbReference type="SMART" id="SM00404">
    <property type="entry name" value="PTPc_motif"/>
    <property type="match status" value="1"/>
</dbReference>
<comment type="similarity">
    <text evidence="5">Belongs to the protein-tyrosine phosphatase family. Non-receptor class subfamily.</text>
</comment>
<keyword evidence="21" id="KW-0539">Nucleus</keyword>
<feature type="compositionally biased region" description="Pro residues" evidence="27">
    <location>
        <begin position="1392"/>
        <end position="1406"/>
    </location>
</feature>
<dbReference type="GeneTree" id="ENSGT00940000157687"/>
<organism evidence="32 33">
    <name type="scientific">Aotus nancymaae</name>
    <name type="common">Ma's night monkey</name>
    <dbReference type="NCBI Taxonomy" id="37293"/>
    <lineage>
        <taxon>Eukaryota</taxon>
        <taxon>Metazoa</taxon>
        <taxon>Chordata</taxon>
        <taxon>Craniata</taxon>
        <taxon>Vertebrata</taxon>
        <taxon>Euteleostomi</taxon>
        <taxon>Mammalia</taxon>
        <taxon>Eutheria</taxon>
        <taxon>Euarchontoglires</taxon>
        <taxon>Primates</taxon>
        <taxon>Haplorrhini</taxon>
        <taxon>Platyrrhini</taxon>
        <taxon>Aotidae</taxon>
        <taxon>Aotus</taxon>
    </lineage>
</organism>
<reference evidence="32" key="1">
    <citation type="submission" date="2025-08" db="UniProtKB">
        <authorList>
            <consortium name="Ensembl"/>
        </authorList>
    </citation>
    <scope>IDENTIFICATION</scope>
</reference>
<dbReference type="InterPro" id="IPR003595">
    <property type="entry name" value="Tyr_Pase_cat"/>
</dbReference>
<evidence type="ECO:0000256" key="26">
    <source>
        <dbReference type="SAM" id="Coils"/>
    </source>
</evidence>
<dbReference type="PANTHER" id="PTHR23030">
    <property type="entry name" value="PCD6 INTERACTING PROTEIN-RELATED"/>
    <property type="match status" value="1"/>
</dbReference>
<dbReference type="EC" id="3.1.3.48" evidence="6"/>
<feature type="signal peptide" evidence="28">
    <location>
        <begin position="1"/>
        <end position="17"/>
    </location>
</feature>
<keyword evidence="20" id="KW-0206">Cytoskeleton</keyword>
<dbReference type="FunFam" id="3.90.190.10:FF:000061">
    <property type="entry name" value="tyrosine-protein phosphatase non-receptor type 23 isoform X1"/>
    <property type="match status" value="1"/>
</dbReference>
<keyword evidence="13" id="KW-0970">Cilium biogenesis/degradation</keyword>
<dbReference type="OMA" id="CNESITR"/>
<evidence type="ECO:0000256" key="12">
    <source>
        <dbReference type="ARBA" id="ARBA00022753"/>
    </source>
</evidence>
<evidence type="ECO:0000256" key="22">
    <source>
        <dbReference type="ARBA" id="ARBA00023273"/>
    </source>
</evidence>
<keyword evidence="23" id="KW-0968">Cytoplasmic vesicle</keyword>
<evidence type="ECO:0000256" key="23">
    <source>
        <dbReference type="ARBA" id="ARBA00023329"/>
    </source>
</evidence>
<evidence type="ECO:0000256" key="8">
    <source>
        <dbReference type="ARBA" id="ARBA00022481"/>
    </source>
</evidence>
<accession>A0A2K5CQ28</accession>
<dbReference type="PROSITE" id="PS00383">
    <property type="entry name" value="TYR_PHOSPHATASE_1"/>
    <property type="match status" value="1"/>
</dbReference>
<feature type="compositionally biased region" description="Low complexity" evidence="27">
    <location>
        <begin position="1469"/>
        <end position="1480"/>
    </location>
</feature>
<dbReference type="SUPFAM" id="SSF52799">
    <property type="entry name" value="(Phosphotyrosine protein) phosphatases II"/>
    <property type="match status" value="1"/>
</dbReference>
<dbReference type="PROSITE" id="PS51180">
    <property type="entry name" value="BRO1"/>
    <property type="match status" value="1"/>
</dbReference>
<evidence type="ECO:0000256" key="9">
    <source>
        <dbReference type="ARBA" id="ARBA00022490"/>
    </source>
</evidence>
<dbReference type="InterPro" id="IPR000387">
    <property type="entry name" value="Tyr_Pase_dom"/>
</dbReference>
<name>A0A2K5CQ28_AOTNA</name>
<evidence type="ECO:0000256" key="15">
    <source>
        <dbReference type="ARBA" id="ARBA00022803"/>
    </source>
</evidence>
<feature type="domain" description="Tyrosine specific protein phosphatases" evidence="30">
    <location>
        <begin position="1219"/>
        <end position="1297"/>
    </location>
</feature>
<evidence type="ECO:0000259" key="31">
    <source>
        <dbReference type="PROSITE" id="PS51180"/>
    </source>
</evidence>
<dbReference type="Pfam" id="PF03097">
    <property type="entry name" value="BRO1"/>
    <property type="match status" value="2"/>
</dbReference>
<dbReference type="STRING" id="37293.ENSANAP00000010804"/>
<keyword evidence="8" id="KW-0488">Methylation</keyword>
<evidence type="ECO:0000256" key="2">
    <source>
        <dbReference type="ARBA" id="ARBA00004123"/>
    </source>
</evidence>
<evidence type="ECO:0000256" key="17">
    <source>
        <dbReference type="ARBA" id="ARBA00022927"/>
    </source>
</evidence>
<evidence type="ECO:0000256" key="14">
    <source>
        <dbReference type="ARBA" id="ARBA00022801"/>
    </source>
</evidence>
<keyword evidence="7" id="KW-0813">Transport</keyword>
<evidence type="ECO:0000256" key="27">
    <source>
        <dbReference type="SAM" id="MobiDB-lite"/>
    </source>
</evidence>
<evidence type="ECO:0000256" key="24">
    <source>
        <dbReference type="ARBA" id="ARBA00055066"/>
    </source>
</evidence>
<dbReference type="InterPro" id="IPR004328">
    <property type="entry name" value="BRO1_dom"/>
</dbReference>
<dbReference type="GO" id="GO:0032456">
    <property type="term" value="P:endocytic recycling"/>
    <property type="evidence" value="ECO:0007669"/>
    <property type="project" value="TreeGrafter"/>
</dbReference>
<dbReference type="GO" id="GO:0045022">
    <property type="term" value="P:early endosome to late endosome transport"/>
    <property type="evidence" value="ECO:0007669"/>
    <property type="project" value="TreeGrafter"/>
</dbReference>
<evidence type="ECO:0000313" key="33">
    <source>
        <dbReference type="Proteomes" id="UP000233020"/>
    </source>
</evidence>
<dbReference type="GO" id="GO:0004725">
    <property type="term" value="F:protein tyrosine phosphatase activity"/>
    <property type="evidence" value="ECO:0007669"/>
    <property type="project" value="UniProtKB-EC"/>
</dbReference>
<feature type="compositionally biased region" description="Low complexity" evidence="27">
    <location>
        <begin position="1381"/>
        <end position="1391"/>
    </location>
</feature>
<dbReference type="InterPro" id="IPR016130">
    <property type="entry name" value="Tyr_Pase_AS"/>
</dbReference>
<keyword evidence="10" id="KW-0597">Phosphoprotein</keyword>
<keyword evidence="18 26" id="KW-0175">Coiled coil</keyword>
<keyword evidence="9" id="KW-0963">Cytoplasm</keyword>
<keyword evidence="11" id="KW-0677">Repeat</keyword>
<feature type="domain" description="Tyrosine-protein phosphatase" evidence="29">
    <location>
        <begin position="1075"/>
        <end position="1305"/>
    </location>
</feature>
<evidence type="ECO:0000256" key="3">
    <source>
        <dbReference type="ARBA" id="ARBA00004177"/>
    </source>
</evidence>
<dbReference type="PROSITE" id="PS50055">
    <property type="entry name" value="TYR_PHOSPHATASE_PTP"/>
    <property type="match status" value="1"/>
</dbReference>
<evidence type="ECO:0000256" key="21">
    <source>
        <dbReference type="ARBA" id="ARBA00023242"/>
    </source>
</evidence>
<feature type="region of interest" description="Disordered" evidence="27">
    <location>
        <begin position="584"/>
        <end position="625"/>
    </location>
</feature>
<keyword evidence="33" id="KW-1185">Reference proteome</keyword>
<evidence type="ECO:0000256" key="7">
    <source>
        <dbReference type="ARBA" id="ARBA00022448"/>
    </source>
</evidence>
<feature type="region of interest" description="Disordered" evidence="27">
    <location>
        <begin position="122"/>
        <end position="142"/>
    </location>
</feature>
<dbReference type="CDD" id="cd14539">
    <property type="entry name" value="PTP-N23"/>
    <property type="match status" value="1"/>
</dbReference>
<reference evidence="32" key="2">
    <citation type="submission" date="2025-09" db="UniProtKB">
        <authorList>
            <consortium name="Ensembl"/>
        </authorList>
    </citation>
    <scope>IDENTIFICATION</scope>
</reference>
<dbReference type="InterPro" id="IPR025304">
    <property type="entry name" value="ALIX_V_dom"/>
</dbReference>
<evidence type="ECO:0000256" key="5">
    <source>
        <dbReference type="ARBA" id="ARBA00009649"/>
    </source>
</evidence>
<dbReference type="SMART" id="SM00194">
    <property type="entry name" value="PTPc"/>
    <property type="match status" value="1"/>
</dbReference>
<evidence type="ECO:0000256" key="1">
    <source>
        <dbReference type="ARBA" id="ARBA00004120"/>
    </source>
</evidence>
<keyword evidence="15" id="KW-0802">TPR repeat</keyword>
<feature type="region of interest" description="Disordered" evidence="27">
    <location>
        <begin position="1459"/>
        <end position="1486"/>
    </location>
</feature>
<dbReference type="GO" id="GO:0030030">
    <property type="term" value="P:cell projection organization"/>
    <property type="evidence" value="ECO:0007669"/>
    <property type="project" value="UniProtKB-KW"/>
</dbReference>
<feature type="compositionally biased region" description="Pro residues" evidence="27">
    <location>
        <begin position="772"/>
        <end position="796"/>
    </location>
</feature>
<evidence type="ECO:0000256" key="19">
    <source>
        <dbReference type="ARBA" id="ARBA00023069"/>
    </source>
</evidence>
<dbReference type="Gene3D" id="3.90.190.10">
    <property type="entry name" value="Protein tyrosine phosphatase superfamily"/>
    <property type="match status" value="1"/>
</dbReference>
<feature type="compositionally biased region" description="Pro residues" evidence="27">
    <location>
        <begin position="940"/>
        <end position="972"/>
    </location>
</feature>
<dbReference type="Gene3D" id="1.25.40.280">
    <property type="entry name" value="alix/aip1 like domains"/>
    <property type="match status" value="2"/>
</dbReference>
<feature type="region of interest" description="Disordered" evidence="27">
    <location>
        <begin position="1369"/>
        <end position="1430"/>
    </location>
</feature>
<feature type="compositionally biased region" description="Basic and acidic residues" evidence="27">
    <location>
        <begin position="603"/>
        <end position="612"/>
    </location>
</feature>
<evidence type="ECO:0000256" key="11">
    <source>
        <dbReference type="ARBA" id="ARBA00022737"/>
    </source>
</evidence>
<dbReference type="PANTHER" id="PTHR23030:SF30">
    <property type="entry name" value="TYROSINE-PROTEIN PHOSPHATASE NON-RECEPTOR TYPE 23"/>
    <property type="match status" value="1"/>
</dbReference>
<dbReference type="GO" id="GO:0005634">
    <property type="term" value="C:nucleus"/>
    <property type="evidence" value="ECO:0007669"/>
    <property type="project" value="UniProtKB-SubCell"/>
</dbReference>
<dbReference type="GO" id="GO:0005768">
    <property type="term" value="C:endosome"/>
    <property type="evidence" value="ECO:0007669"/>
    <property type="project" value="UniProtKB-SubCell"/>
</dbReference>
<feature type="chain" id="PRO_5014378798" description="Tyrosine-protein phosphatase non-receptor type 23" evidence="28">
    <location>
        <begin position="18"/>
        <end position="1486"/>
    </location>
</feature>
<dbReference type="Gene3D" id="1.20.140.50">
    <property type="entry name" value="alix/aip1 like domains"/>
    <property type="match status" value="1"/>
</dbReference>
<evidence type="ECO:0000256" key="20">
    <source>
        <dbReference type="ARBA" id="ARBA00023212"/>
    </source>
</evidence>
<dbReference type="Ensembl" id="ENSANAT00000028608.1">
    <property type="protein sequence ID" value="ENSANAP00000010804.1"/>
    <property type="gene ID" value="ENSANAG00000023342.1"/>
</dbReference>
<evidence type="ECO:0000256" key="13">
    <source>
        <dbReference type="ARBA" id="ARBA00022794"/>
    </source>
</evidence>
<feature type="coiled-coil region" evidence="26">
    <location>
        <begin position="437"/>
        <end position="464"/>
    </location>
</feature>
<protein>
    <recommendedName>
        <fullName evidence="25">Tyrosine-protein phosphatase non-receptor type 23</fullName>
        <ecNumber evidence="6">3.1.3.48</ecNumber>
    </recommendedName>
</protein>
<dbReference type="PROSITE" id="PS50056">
    <property type="entry name" value="TYR_PHOSPHATASE_2"/>
    <property type="match status" value="1"/>
</dbReference>
<dbReference type="Gene3D" id="1.20.120.560">
    <property type="entry name" value="alix/aip1 in complex with the ypdl late domain"/>
    <property type="match status" value="1"/>
</dbReference>
<keyword evidence="22" id="KW-0966">Cell projection</keyword>
<evidence type="ECO:0000256" key="4">
    <source>
        <dbReference type="ARBA" id="ARBA00004541"/>
    </source>
</evidence>
<evidence type="ECO:0000313" key="32">
    <source>
        <dbReference type="Ensembl" id="ENSANAP00000010804.1"/>
    </source>
</evidence>
<evidence type="ECO:0000256" key="6">
    <source>
        <dbReference type="ARBA" id="ARBA00013064"/>
    </source>
</evidence>
<feature type="domain" description="BRO1" evidence="31">
    <location>
        <begin position="33"/>
        <end position="279"/>
    </location>
</feature>
<dbReference type="SMART" id="SM01041">
    <property type="entry name" value="BRO1"/>
    <property type="match status" value="1"/>
</dbReference>
<dbReference type="Proteomes" id="UP000233020">
    <property type="component" value="Unplaced"/>
</dbReference>
<comment type="subcellular location">
    <subcellularLocation>
        <location evidence="1">Cytoplasm</location>
        <location evidence="1">Cytoskeleton</location>
        <location evidence="1">Cilium basal body</location>
    </subcellularLocation>
    <subcellularLocation>
        <location evidence="4">Cytoplasmic vesicle</location>
    </subcellularLocation>
    <subcellularLocation>
        <location evidence="3">Endosome</location>
    </subcellularLocation>
    <subcellularLocation>
        <location evidence="2">Nucleus</location>
    </subcellularLocation>
</comment>
<evidence type="ECO:0000256" key="16">
    <source>
        <dbReference type="ARBA" id="ARBA00022912"/>
    </source>
</evidence>
<dbReference type="InterPro" id="IPR038499">
    <property type="entry name" value="BRO1_sf"/>
</dbReference>